<organism evidence="7 8">
    <name type="scientific">Olea europaea subsp. europaea</name>
    <dbReference type="NCBI Taxonomy" id="158383"/>
    <lineage>
        <taxon>Eukaryota</taxon>
        <taxon>Viridiplantae</taxon>
        <taxon>Streptophyta</taxon>
        <taxon>Embryophyta</taxon>
        <taxon>Tracheophyta</taxon>
        <taxon>Spermatophyta</taxon>
        <taxon>Magnoliopsida</taxon>
        <taxon>eudicotyledons</taxon>
        <taxon>Gunneridae</taxon>
        <taxon>Pentapetalae</taxon>
        <taxon>asterids</taxon>
        <taxon>lamiids</taxon>
        <taxon>Lamiales</taxon>
        <taxon>Oleaceae</taxon>
        <taxon>Oleeae</taxon>
        <taxon>Olea</taxon>
    </lineage>
</organism>
<proteinExistence type="predicted"/>
<dbReference type="AlphaFoldDB" id="A0A8S0TZY7"/>
<dbReference type="PROSITE" id="PS50863">
    <property type="entry name" value="B3"/>
    <property type="match status" value="2"/>
</dbReference>
<feature type="domain" description="TF-B3" evidence="6">
    <location>
        <begin position="22"/>
        <end position="115"/>
    </location>
</feature>
<dbReference type="InterPro" id="IPR003340">
    <property type="entry name" value="B3_DNA-bd"/>
</dbReference>
<evidence type="ECO:0000256" key="1">
    <source>
        <dbReference type="ARBA" id="ARBA00004123"/>
    </source>
</evidence>
<dbReference type="Proteomes" id="UP000594638">
    <property type="component" value="Unassembled WGS sequence"/>
</dbReference>
<sequence>MANGCMDCRRREEDMYWSHFQTVQFCQILSGQFDQKLAIPKKFTNNVREKLAGTVTLKGPSGHNWDVGLTTNGDTSVLRQGWKAFIEDHFLEENDILIFKYNGNSSFDVSMFDQSSLCEKEASYFVKKCEHTEIESGCKRKRNTPRRTEDTDELFNESSDDVVEYHPVKKPRNDAAKTPMSSRLATGTNAKLLRGKKNSFDVEVKRGSSNSYGYQLQLTSLRRAVTEEEKETAKEKAKAHAASLENSFILVMRPTHVYKGFFMCIPSEWSRVHLPQKTQQVVIRLNEKSWKAKYHRTGFGGRLISGWKNFVLDNFLEEFDVCSFHLASRINDGVILDVSIFRVVEDVIPPSCVPRASQGRVVRGRLTKTLRNRANEADDE</sequence>
<keyword evidence="8" id="KW-1185">Reference proteome</keyword>
<dbReference type="EMBL" id="CACTIH010007316">
    <property type="protein sequence ID" value="CAA3009358.1"/>
    <property type="molecule type" value="Genomic_DNA"/>
</dbReference>
<dbReference type="GO" id="GO:0003677">
    <property type="term" value="F:DNA binding"/>
    <property type="evidence" value="ECO:0007669"/>
    <property type="project" value="UniProtKB-KW"/>
</dbReference>
<feature type="domain" description="TF-B3" evidence="6">
    <location>
        <begin position="248"/>
        <end position="344"/>
    </location>
</feature>
<dbReference type="Pfam" id="PF02362">
    <property type="entry name" value="B3"/>
    <property type="match status" value="2"/>
</dbReference>
<comment type="subcellular location">
    <subcellularLocation>
        <location evidence="1">Nucleus</location>
    </subcellularLocation>
</comment>
<dbReference type="Gramene" id="OE9A071916T3">
    <property type="protein sequence ID" value="OE9A071916C3"/>
    <property type="gene ID" value="OE9A071916"/>
</dbReference>
<keyword evidence="2" id="KW-0805">Transcription regulation</keyword>
<accession>A0A8S0TZY7</accession>
<evidence type="ECO:0000256" key="5">
    <source>
        <dbReference type="ARBA" id="ARBA00023242"/>
    </source>
</evidence>
<dbReference type="InterPro" id="IPR015300">
    <property type="entry name" value="DNA-bd_pseudobarrel_sf"/>
</dbReference>
<dbReference type="Gene3D" id="2.40.330.10">
    <property type="entry name" value="DNA-binding pseudobarrel domain"/>
    <property type="match status" value="2"/>
</dbReference>
<keyword evidence="5" id="KW-0539">Nucleus</keyword>
<evidence type="ECO:0000256" key="2">
    <source>
        <dbReference type="ARBA" id="ARBA00023015"/>
    </source>
</evidence>
<reference evidence="7 8" key="1">
    <citation type="submission" date="2019-12" db="EMBL/GenBank/DDBJ databases">
        <authorList>
            <person name="Alioto T."/>
            <person name="Alioto T."/>
            <person name="Gomez Garrido J."/>
        </authorList>
    </citation>
    <scope>NUCLEOTIDE SEQUENCE [LARGE SCALE GENOMIC DNA]</scope>
</reference>
<evidence type="ECO:0000256" key="3">
    <source>
        <dbReference type="ARBA" id="ARBA00023125"/>
    </source>
</evidence>
<dbReference type="OrthoDB" id="902883at2759"/>
<evidence type="ECO:0000259" key="6">
    <source>
        <dbReference type="PROSITE" id="PS50863"/>
    </source>
</evidence>
<dbReference type="PANTHER" id="PTHR31391">
    <property type="entry name" value="B3 DOMAIN-CONTAINING PROTEIN OS11G0197600-RELATED"/>
    <property type="match status" value="1"/>
</dbReference>
<protein>
    <submittedName>
        <fullName evidence="7">B3 domain-containing REM16</fullName>
    </submittedName>
</protein>
<dbReference type="GO" id="GO:0005634">
    <property type="term" value="C:nucleus"/>
    <property type="evidence" value="ECO:0007669"/>
    <property type="project" value="UniProtKB-SubCell"/>
</dbReference>
<dbReference type="SUPFAM" id="SSF101936">
    <property type="entry name" value="DNA-binding pseudobarrel domain"/>
    <property type="match status" value="2"/>
</dbReference>
<comment type="caution">
    <text evidence="7">The sequence shown here is derived from an EMBL/GenBank/DDBJ whole genome shotgun (WGS) entry which is preliminary data.</text>
</comment>
<evidence type="ECO:0000313" key="7">
    <source>
        <dbReference type="EMBL" id="CAA3009358.1"/>
    </source>
</evidence>
<gene>
    <name evidence="7" type="ORF">OLEA9_A071916</name>
</gene>
<keyword evidence="4" id="KW-0804">Transcription</keyword>
<dbReference type="SMART" id="SM01019">
    <property type="entry name" value="B3"/>
    <property type="match status" value="2"/>
</dbReference>
<name>A0A8S0TZY7_OLEEU</name>
<dbReference type="InterPro" id="IPR044837">
    <property type="entry name" value="REM16-like"/>
</dbReference>
<keyword evidence="3" id="KW-0238">DNA-binding</keyword>
<dbReference type="PANTHER" id="PTHR31391:SF157">
    <property type="entry name" value="B3 DOMAIN-CONTAINING PROTEIN REM16"/>
    <property type="match status" value="1"/>
</dbReference>
<evidence type="ECO:0000256" key="4">
    <source>
        <dbReference type="ARBA" id="ARBA00023163"/>
    </source>
</evidence>
<evidence type="ECO:0000313" key="8">
    <source>
        <dbReference type="Proteomes" id="UP000594638"/>
    </source>
</evidence>
<dbReference type="CDD" id="cd10017">
    <property type="entry name" value="B3_DNA"/>
    <property type="match status" value="2"/>
</dbReference>